<dbReference type="OrthoDB" id="438545at2759"/>
<evidence type="ECO:0000256" key="3">
    <source>
        <dbReference type="ARBA" id="ARBA00022989"/>
    </source>
</evidence>
<feature type="transmembrane region" description="Helical" evidence="5">
    <location>
        <begin position="94"/>
        <end position="118"/>
    </location>
</feature>
<comment type="subcellular location">
    <subcellularLocation>
        <location evidence="1">Membrane</location>
        <topology evidence="1">Multi-pass membrane protein</topology>
    </subcellularLocation>
</comment>
<proteinExistence type="predicted"/>
<evidence type="ECO:0000256" key="5">
    <source>
        <dbReference type="SAM" id="Phobius"/>
    </source>
</evidence>
<dbReference type="AlphaFoldDB" id="A0A8X6PT41"/>
<accession>A0A8X6PT41</accession>
<evidence type="ECO:0000259" key="6">
    <source>
        <dbReference type="Pfam" id="PF01490"/>
    </source>
</evidence>
<feature type="non-terminal residue" evidence="7">
    <location>
        <position position="264"/>
    </location>
</feature>
<dbReference type="GO" id="GO:0016020">
    <property type="term" value="C:membrane"/>
    <property type="evidence" value="ECO:0007669"/>
    <property type="project" value="UniProtKB-SubCell"/>
</dbReference>
<feature type="domain" description="Amino acid transporter transmembrane" evidence="6">
    <location>
        <begin position="62"/>
        <end position="256"/>
    </location>
</feature>
<dbReference type="GO" id="GO:0015179">
    <property type="term" value="F:L-amino acid transmembrane transporter activity"/>
    <property type="evidence" value="ECO:0007669"/>
    <property type="project" value="TreeGrafter"/>
</dbReference>
<feature type="transmembrane region" description="Helical" evidence="5">
    <location>
        <begin position="183"/>
        <end position="203"/>
    </location>
</feature>
<gene>
    <name evidence="7" type="primary">slc38a7</name>
    <name evidence="7" type="ORF">NPIL_488801</name>
</gene>
<name>A0A8X6PT41_NEPPI</name>
<evidence type="ECO:0000256" key="2">
    <source>
        <dbReference type="ARBA" id="ARBA00022692"/>
    </source>
</evidence>
<evidence type="ECO:0000313" key="7">
    <source>
        <dbReference type="EMBL" id="GFT87343.1"/>
    </source>
</evidence>
<evidence type="ECO:0000313" key="8">
    <source>
        <dbReference type="Proteomes" id="UP000887013"/>
    </source>
</evidence>
<reference evidence="7" key="1">
    <citation type="submission" date="2020-08" db="EMBL/GenBank/DDBJ databases">
        <title>Multicomponent nature underlies the extraordinary mechanical properties of spider dragline silk.</title>
        <authorList>
            <person name="Kono N."/>
            <person name="Nakamura H."/>
            <person name="Mori M."/>
            <person name="Yoshida Y."/>
            <person name="Ohtoshi R."/>
            <person name="Malay A.D."/>
            <person name="Moran D.A.P."/>
            <person name="Tomita M."/>
            <person name="Numata K."/>
            <person name="Arakawa K."/>
        </authorList>
    </citation>
    <scope>NUCLEOTIDE SEQUENCE</scope>
</reference>
<sequence length="264" mass="29167">MSNADLSTGVLWQTLSKDVYTQGRVGKGEPSDVISEIRESLTESHPLLQLNAKDNLTKKAKGAGWLTTSFLLVNTALGIGILNFPAAYNQAGGIYYAIMIQLIMVTLMMTTMFILAYCSDVNGDRTYHDVLLSMCGKSGQQLAAVSITLTLYCVCIASLIVIGDQLDSLFFTFFGNGFCDRWYLRRSFTISVVAICFILPCCFCKRVDFLAFIGSLGIFAMLYPVFLTVYGYYKLTPKDVIIKTHPSDLSQMFAVFPVLGLGFQ</sequence>
<feature type="transmembrane region" description="Helical" evidence="5">
    <location>
        <begin position="142"/>
        <end position="163"/>
    </location>
</feature>
<dbReference type="InterPro" id="IPR013057">
    <property type="entry name" value="AA_transpt_TM"/>
</dbReference>
<evidence type="ECO:0000256" key="1">
    <source>
        <dbReference type="ARBA" id="ARBA00004141"/>
    </source>
</evidence>
<keyword evidence="2 5" id="KW-0812">Transmembrane</keyword>
<keyword evidence="3 5" id="KW-1133">Transmembrane helix</keyword>
<dbReference type="PANTHER" id="PTHR22950">
    <property type="entry name" value="AMINO ACID TRANSPORTER"/>
    <property type="match status" value="1"/>
</dbReference>
<organism evidence="7 8">
    <name type="scientific">Nephila pilipes</name>
    <name type="common">Giant wood spider</name>
    <name type="synonym">Nephila maculata</name>
    <dbReference type="NCBI Taxonomy" id="299642"/>
    <lineage>
        <taxon>Eukaryota</taxon>
        <taxon>Metazoa</taxon>
        <taxon>Ecdysozoa</taxon>
        <taxon>Arthropoda</taxon>
        <taxon>Chelicerata</taxon>
        <taxon>Arachnida</taxon>
        <taxon>Araneae</taxon>
        <taxon>Araneomorphae</taxon>
        <taxon>Entelegynae</taxon>
        <taxon>Araneoidea</taxon>
        <taxon>Nephilidae</taxon>
        <taxon>Nephila</taxon>
    </lineage>
</organism>
<dbReference type="PANTHER" id="PTHR22950:SF652">
    <property type="entry name" value="TRANSMEMBRANE AMINO ACID TRANSPORTER FAMILY PROTEIN"/>
    <property type="match status" value="1"/>
</dbReference>
<feature type="transmembrane region" description="Helical" evidence="5">
    <location>
        <begin position="210"/>
        <end position="233"/>
    </location>
</feature>
<protein>
    <submittedName>
        <fullName evidence="7">Putative sodium-coupled neutral amino acid transporter 7</fullName>
    </submittedName>
</protein>
<feature type="transmembrane region" description="Helical" evidence="5">
    <location>
        <begin position="63"/>
        <end position="88"/>
    </location>
</feature>
<dbReference type="Proteomes" id="UP000887013">
    <property type="component" value="Unassembled WGS sequence"/>
</dbReference>
<keyword evidence="8" id="KW-1185">Reference proteome</keyword>
<comment type="caution">
    <text evidence="7">The sequence shown here is derived from an EMBL/GenBank/DDBJ whole genome shotgun (WGS) entry which is preliminary data.</text>
</comment>
<keyword evidence="4 5" id="KW-0472">Membrane</keyword>
<dbReference type="EMBL" id="BMAW01024297">
    <property type="protein sequence ID" value="GFT87343.1"/>
    <property type="molecule type" value="Genomic_DNA"/>
</dbReference>
<evidence type="ECO:0000256" key="4">
    <source>
        <dbReference type="ARBA" id="ARBA00023136"/>
    </source>
</evidence>
<dbReference type="Pfam" id="PF01490">
    <property type="entry name" value="Aa_trans"/>
    <property type="match status" value="1"/>
</dbReference>